<dbReference type="EMBL" id="JAWHQM010000032">
    <property type="protein sequence ID" value="KAK5633435.1"/>
    <property type="molecule type" value="Genomic_DNA"/>
</dbReference>
<reference evidence="2 3" key="1">
    <citation type="submission" date="2023-10" db="EMBL/GenBank/DDBJ databases">
        <title>Draft genome sequence of Xylaria bambusicola isolate GMP-LS, the root and basal stem rot pathogen of sugarcane in Indonesia.</title>
        <authorList>
            <person name="Selvaraj P."/>
            <person name="Muralishankar V."/>
            <person name="Muruganantham S."/>
            <person name="Sp S."/>
            <person name="Haryani S."/>
            <person name="Lau K.J.X."/>
            <person name="Naqvi N.I."/>
        </authorList>
    </citation>
    <scope>NUCLEOTIDE SEQUENCE [LARGE SCALE GENOMIC DNA]</scope>
    <source>
        <strain evidence="2">GMP-LS</strain>
    </source>
</reference>
<dbReference type="Proteomes" id="UP001305414">
    <property type="component" value="Unassembled WGS sequence"/>
</dbReference>
<feature type="region of interest" description="Disordered" evidence="1">
    <location>
        <begin position="1"/>
        <end position="26"/>
    </location>
</feature>
<evidence type="ECO:0000313" key="2">
    <source>
        <dbReference type="EMBL" id="KAK5633435.1"/>
    </source>
</evidence>
<keyword evidence="3" id="KW-1185">Reference proteome</keyword>
<sequence length="76" mass="7959">MPDPSRTPTSRAPITPPTTVGTDTAPRAGSYLVVELMTIEIVLVATETVEGPSVEISHDVVADVMFGHPDSVQGLT</sequence>
<protein>
    <submittedName>
        <fullName evidence="2">Uncharacterized protein</fullName>
    </submittedName>
</protein>
<proteinExistence type="predicted"/>
<evidence type="ECO:0000256" key="1">
    <source>
        <dbReference type="SAM" id="MobiDB-lite"/>
    </source>
</evidence>
<gene>
    <name evidence="2" type="ORF">RRF57_009149</name>
</gene>
<evidence type="ECO:0000313" key="3">
    <source>
        <dbReference type="Proteomes" id="UP001305414"/>
    </source>
</evidence>
<comment type="caution">
    <text evidence="2">The sequence shown here is derived from an EMBL/GenBank/DDBJ whole genome shotgun (WGS) entry which is preliminary data.</text>
</comment>
<feature type="compositionally biased region" description="Polar residues" evidence="1">
    <location>
        <begin position="1"/>
        <end position="22"/>
    </location>
</feature>
<name>A0AAN7UJ38_9PEZI</name>
<accession>A0AAN7UJ38</accession>
<organism evidence="2 3">
    <name type="scientific">Xylaria bambusicola</name>
    <dbReference type="NCBI Taxonomy" id="326684"/>
    <lineage>
        <taxon>Eukaryota</taxon>
        <taxon>Fungi</taxon>
        <taxon>Dikarya</taxon>
        <taxon>Ascomycota</taxon>
        <taxon>Pezizomycotina</taxon>
        <taxon>Sordariomycetes</taxon>
        <taxon>Xylariomycetidae</taxon>
        <taxon>Xylariales</taxon>
        <taxon>Xylariaceae</taxon>
        <taxon>Xylaria</taxon>
    </lineage>
</organism>
<dbReference type="AlphaFoldDB" id="A0AAN7UJ38"/>